<evidence type="ECO:0000256" key="1">
    <source>
        <dbReference type="ARBA" id="ARBA00022837"/>
    </source>
</evidence>
<dbReference type="Proteomes" id="UP001157974">
    <property type="component" value="Unassembled WGS sequence"/>
</dbReference>
<accession>A0AAV8UYE7</accession>
<keyword evidence="4" id="KW-1185">Reference proteome</keyword>
<dbReference type="InterPro" id="IPR018247">
    <property type="entry name" value="EF_Hand_1_Ca_BS"/>
</dbReference>
<reference evidence="3 4" key="1">
    <citation type="journal article" date="2023" name="Nat. Commun.">
        <title>Origin of minicircular mitochondrial genomes in red algae.</title>
        <authorList>
            <person name="Lee Y."/>
            <person name="Cho C.H."/>
            <person name="Lee Y.M."/>
            <person name="Park S.I."/>
            <person name="Yang J.H."/>
            <person name="West J.A."/>
            <person name="Bhattacharya D."/>
            <person name="Yoon H.S."/>
        </authorList>
    </citation>
    <scope>NUCLEOTIDE SEQUENCE [LARGE SCALE GENOMIC DNA]</scope>
    <source>
        <strain evidence="3 4">CCMP1338</strain>
        <tissue evidence="3">Whole cell</tissue>
    </source>
</reference>
<dbReference type="InterPro" id="IPR002048">
    <property type="entry name" value="EF_hand_dom"/>
</dbReference>
<dbReference type="PROSITE" id="PS50222">
    <property type="entry name" value="EF_HAND_2"/>
    <property type="match status" value="2"/>
</dbReference>
<dbReference type="EMBL" id="JAMWBK010000003">
    <property type="protein sequence ID" value="KAJ8906658.1"/>
    <property type="molecule type" value="Genomic_DNA"/>
</dbReference>
<organism evidence="3 4">
    <name type="scientific">Rhodosorus marinus</name>
    <dbReference type="NCBI Taxonomy" id="101924"/>
    <lineage>
        <taxon>Eukaryota</taxon>
        <taxon>Rhodophyta</taxon>
        <taxon>Stylonematophyceae</taxon>
        <taxon>Stylonematales</taxon>
        <taxon>Stylonemataceae</taxon>
        <taxon>Rhodosorus</taxon>
    </lineage>
</organism>
<proteinExistence type="predicted"/>
<evidence type="ECO:0000313" key="3">
    <source>
        <dbReference type="EMBL" id="KAJ8906658.1"/>
    </source>
</evidence>
<comment type="caution">
    <text evidence="3">The sequence shown here is derived from an EMBL/GenBank/DDBJ whole genome shotgun (WGS) entry which is preliminary data.</text>
</comment>
<gene>
    <name evidence="3" type="ORF">NDN08_003148</name>
</gene>
<dbReference type="Pfam" id="PF13499">
    <property type="entry name" value="EF-hand_7"/>
    <property type="match status" value="1"/>
</dbReference>
<dbReference type="InterPro" id="IPR011992">
    <property type="entry name" value="EF-hand-dom_pair"/>
</dbReference>
<dbReference type="CDD" id="cd00051">
    <property type="entry name" value="EFh"/>
    <property type="match status" value="1"/>
</dbReference>
<dbReference type="Gene3D" id="1.10.238.10">
    <property type="entry name" value="EF-hand"/>
    <property type="match status" value="1"/>
</dbReference>
<dbReference type="SUPFAM" id="SSF47473">
    <property type="entry name" value="EF-hand"/>
    <property type="match status" value="1"/>
</dbReference>
<evidence type="ECO:0000313" key="4">
    <source>
        <dbReference type="Proteomes" id="UP001157974"/>
    </source>
</evidence>
<protein>
    <recommendedName>
        <fullName evidence="2">EF-hand domain-containing protein</fullName>
    </recommendedName>
</protein>
<dbReference type="AlphaFoldDB" id="A0AAV8UYE7"/>
<dbReference type="SMART" id="SM00054">
    <property type="entry name" value="EFh"/>
    <property type="match status" value="2"/>
</dbReference>
<dbReference type="GO" id="GO:0005509">
    <property type="term" value="F:calcium ion binding"/>
    <property type="evidence" value="ECO:0007669"/>
    <property type="project" value="InterPro"/>
</dbReference>
<feature type="domain" description="EF-hand" evidence="2">
    <location>
        <begin position="9"/>
        <end position="44"/>
    </location>
</feature>
<evidence type="ECO:0000259" key="2">
    <source>
        <dbReference type="PROSITE" id="PS50222"/>
    </source>
</evidence>
<feature type="domain" description="EF-hand" evidence="2">
    <location>
        <begin position="57"/>
        <end position="92"/>
    </location>
</feature>
<sequence length="100" mass="11616">MFNITESKTFNEALEMSFKKIDKDKSGQVNSRELSSGLNFIYAQLGKRLPGKLATPPTAAQVEESFRKFDRDSNGELDYEEYKGFMVHWFKDLFKRSLHV</sequence>
<name>A0AAV8UYE7_9RHOD</name>
<keyword evidence="1" id="KW-0106">Calcium</keyword>
<dbReference type="PROSITE" id="PS00018">
    <property type="entry name" value="EF_HAND_1"/>
    <property type="match status" value="2"/>
</dbReference>